<sequence length="265" mass="29349">MITLESIEEKYTFSKEREFPGIDLKGANLRGVNLSFANLEGANLTEADLSGAILIGVNLKGANLSRANLNGANLQGSNLSETEIICGSLVDSNLRGVNLQKSHLDATIVTRANLQGANLSQAFLYGVNLEEAILTGAYYDSQTQFGDMDNLIKTQLQTQVEVTVEESLAKFNRICQLVSRYLGELLTKKFLTSSCPNTEKLKRFQLVNSSIKMNNVNSSHYFLSISELSNLQFWLNNFIRNSSKIVHTLPKIIIKDIEYPDSCLS</sequence>
<evidence type="ECO:0000313" key="1">
    <source>
        <dbReference type="EMBL" id="EAZ93602.1"/>
    </source>
</evidence>
<dbReference type="Pfam" id="PF00805">
    <property type="entry name" value="Pentapeptide"/>
    <property type="match status" value="2"/>
</dbReference>
<dbReference type="OrthoDB" id="480722at2"/>
<gene>
    <name evidence="1" type="ORF">CY0110_17442</name>
</gene>
<reference evidence="1 2" key="1">
    <citation type="submission" date="2007-03" db="EMBL/GenBank/DDBJ databases">
        <authorList>
            <person name="Stal L."/>
            <person name="Ferriera S."/>
            <person name="Johnson J."/>
            <person name="Kravitz S."/>
            <person name="Beeson K."/>
            <person name="Sutton G."/>
            <person name="Rogers Y.-H."/>
            <person name="Friedman R."/>
            <person name="Frazier M."/>
            <person name="Venter J.C."/>
        </authorList>
    </citation>
    <scope>NUCLEOTIDE SEQUENCE [LARGE SCALE GENOMIC DNA]</scope>
    <source>
        <strain evidence="1 2">CCY0110</strain>
    </source>
</reference>
<name>A3IIH0_9CHRO</name>
<proteinExistence type="predicted"/>
<accession>A3IIH0</accession>
<evidence type="ECO:0000313" key="2">
    <source>
        <dbReference type="Proteomes" id="UP000003781"/>
    </source>
</evidence>
<dbReference type="PANTHER" id="PTHR14136:SF17">
    <property type="entry name" value="BTB_POZ DOMAIN-CONTAINING PROTEIN KCTD9"/>
    <property type="match status" value="1"/>
</dbReference>
<dbReference type="PANTHER" id="PTHR14136">
    <property type="entry name" value="BTB_POZ DOMAIN-CONTAINING PROTEIN KCTD9"/>
    <property type="match status" value="1"/>
</dbReference>
<organism evidence="1 2">
    <name type="scientific">Crocosphaera chwakensis CCY0110</name>
    <dbReference type="NCBI Taxonomy" id="391612"/>
    <lineage>
        <taxon>Bacteria</taxon>
        <taxon>Bacillati</taxon>
        <taxon>Cyanobacteriota</taxon>
        <taxon>Cyanophyceae</taxon>
        <taxon>Oscillatoriophycideae</taxon>
        <taxon>Chroococcales</taxon>
        <taxon>Aphanothecaceae</taxon>
        <taxon>Crocosphaera</taxon>
        <taxon>Crocosphaera chwakensis</taxon>
    </lineage>
</organism>
<dbReference type="Proteomes" id="UP000003781">
    <property type="component" value="Unassembled WGS sequence"/>
</dbReference>
<dbReference type="RefSeq" id="WP_008273112.1">
    <property type="nucleotide sequence ID" value="NZ_AAXW01000002.1"/>
</dbReference>
<dbReference type="EMBL" id="AAXW01000002">
    <property type="protein sequence ID" value="EAZ93602.1"/>
    <property type="molecule type" value="Genomic_DNA"/>
</dbReference>
<keyword evidence="2" id="KW-1185">Reference proteome</keyword>
<dbReference type="eggNOG" id="COG1357">
    <property type="taxonomic scope" value="Bacteria"/>
</dbReference>
<evidence type="ECO:0008006" key="3">
    <source>
        <dbReference type="Google" id="ProtNLM"/>
    </source>
</evidence>
<dbReference type="SUPFAM" id="SSF141571">
    <property type="entry name" value="Pentapeptide repeat-like"/>
    <property type="match status" value="1"/>
</dbReference>
<protein>
    <recommendedName>
        <fullName evidence="3">Pentapeptide repeat-containing protein</fullName>
    </recommendedName>
</protein>
<dbReference type="InterPro" id="IPR051082">
    <property type="entry name" value="Pentapeptide-BTB/POZ_domain"/>
</dbReference>
<dbReference type="AlphaFoldDB" id="A3IIH0"/>
<dbReference type="InterPro" id="IPR001646">
    <property type="entry name" value="5peptide_repeat"/>
</dbReference>
<comment type="caution">
    <text evidence="1">The sequence shown here is derived from an EMBL/GenBank/DDBJ whole genome shotgun (WGS) entry which is preliminary data.</text>
</comment>
<dbReference type="Gene3D" id="2.160.20.80">
    <property type="entry name" value="E3 ubiquitin-protein ligase SopA"/>
    <property type="match status" value="2"/>
</dbReference>